<dbReference type="Gene3D" id="3.40.50.920">
    <property type="match status" value="1"/>
</dbReference>
<evidence type="ECO:0000259" key="3">
    <source>
        <dbReference type="Pfam" id="PF17147"/>
    </source>
</evidence>
<dbReference type="PANTHER" id="PTHR43088">
    <property type="entry name" value="SUBUNIT OF PYRUVATE:FLAVODOXIN OXIDOREDUCTASE-RELATED"/>
    <property type="match status" value="1"/>
</dbReference>
<protein>
    <submittedName>
        <fullName evidence="4">2-ketoisovalerate ferredoxin reductase</fullName>
    </submittedName>
</protein>
<dbReference type="InterPro" id="IPR009014">
    <property type="entry name" value="Transketo_C/PFOR_II"/>
</dbReference>
<dbReference type="EMBL" id="BDQG01000001">
    <property type="protein sequence ID" value="GAW67145.1"/>
    <property type="molecule type" value="Genomic_DNA"/>
</dbReference>
<dbReference type="InterPro" id="IPR029061">
    <property type="entry name" value="THDP-binding"/>
</dbReference>
<evidence type="ECO:0000313" key="4">
    <source>
        <dbReference type="EMBL" id="GAW67145.1"/>
    </source>
</evidence>
<accession>A0ABQ0MJ89</accession>
<dbReference type="Pfam" id="PF01855">
    <property type="entry name" value="POR_N"/>
    <property type="match status" value="1"/>
</dbReference>
<sequence length="370" mass="39735">MLPAPGQQDFLEGHLSKRLFVKGNEAAAMGAVTAGCRYYFGYPITPQSDIPEYLSRELPKLNGEFIQAESEIGAINMLLGASATGVRAMTSSSSPGISLKQEGISYMAGAELPGVIINISRSGPGLGGIDASQSDYFQSVKGGGHGGYHIPVLAPNSVQEMYDLTLHAFDLADLYRTPVMILGDSVVGQMKEALVPNPRPVRELPEKGWAVRGKGSEEQRVVKSLFLGDGELEAHNWRLHAKYQVMKEKECISEEFETADAKLIVTGFGSVSRIAQTAVAMAREEGLKVGLFRPVTLFPFPEKALAEAAGRAGRVLVIELNTGQMVEDVRLSVGAAAQVSFYGRPPGAGSLPSPEELLDVIRKNYDQAPK</sequence>
<dbReference type="Gene3D" id="3.40.50.970">
    <property type="match status" value="1"/>
</dbReference>
<keyword evidence="5" id="KW-1185">Reference proteome</keyword>
<reference evidence="4 5" key="1">
    <citation type="submission" date="2017-04" db="EMBL/GenBank/DDBJ databases">
        <authorList>
            <consortium name="Geobacter pelophilus Genome Sequencing"/>
            <person name="Aoyagi T."/>
            <person name="Koike H."/>
            <person name="Hori T."/>
        </authorList>
    </citation>
    <scope>NUCLEOTIDE SEQUENCE [LARGE SCALE GENOMIC DNA]</scope>
    <source>
        <strain evidence="4 5">Drf2</strain>
    </source>
</reference>
<dbReference type="NCBIfam" id="NF005507">
    <property type="entry name" value="PRK07119.1"/>
    <property type="match status" value="1"/>
</dbReference>
<evidence type="ECO:0000256" key="1">
    <source>
        <dbReference type="ARBA" id="ARBA00023002"/>
    </source>
</evidence>
<dbReference type="SUPFAM" id="SSF52518">
    <property type="entry name" value="Thiamin diphosphate-binding fold (THDP-binding)"/>
    <property type="match status" value="1"/>
</dbReference>
<dbReference type="InterPro" id="IPR052368">
    <property type="entry name" value="2-oxoacid_oxidoreductase"/>
</dbReference>
<gene>
    <name evidence="4" type="ORF">GPEL0_01r2822</name>
</gene>
<dbReference type="Proteomes" id="UP000194153">
    <property type="component" value="Unassembled WGS sequence"/>
</dbReference>
<proteinExistence type="predicted"/>
<feature type="domain" description="Pyruvate:ferredoxin oxidoreductase core" evidence="3">
    <location>
        <begin position="261"/>
        <end position="353"/>
    </location>
</feature>
<reference evidence="5" key="2">
    <citation type="submission" date="2017-05" db="EMBL/GenBank/DDBJ databases">
        <title>Draft genome sequence of Geobacter pelophilus, a iron(III)-reducing bacteria.</title>
        <authorList>
            <person name="Aoyagi T."/>
            <person name="Koike H."/>
            <person name="Morita T."/>
            <person name="Sato Y."/>
            <person name="Habe H."/>
            <person name="Hori T."/>
        </authorList>
    </citation>
    <scope>NUCLEOTIDE SEQUENCE [LARGE SCALE GENOMIC DNA]</scope>
    <source>
        <strain evidence="5">Drf2</strain>
    </source>
</reference>
<dbReference type="PANTHER" id="PTHR43088:SF1">
    <property type="entry name" value="SUBUNIT OF PYRUVATE:FLAVODOXIN OXIDOREDUCTASE"/>
    <property type="match status" value="1"/>
</dbReference>
<dbReference type="InterPro" id="IPR033412">
    <property type="entry name" value="PFOR_II"/>
</dbReference>
<organism evidence="4 5">
    <name type="scientific">Geoanaerobacter pelophilus</name>
    <dbReference type="NCBI Taxonomy" id="60036"/>
    <lineage>
        <taxon>Bacteria</taxon>
        <taxon>Pseudomonadati</taxon>
        <taxon>Thermodesulfobacteriota</taxon>
        <taxon>Desulfuromonadia</taxon>
        <taxon>Geobacterales</taxon>
        <taxon>Geobacteraceae</taxon>
        <taxon>Geoanaerobacter</taxon>
    </lineage>
</organism>
<dbReference type="InterPro" id="IPR002880">
    <property type="entry name" value="Pyrv_Fd/Flavodoxin_OxRdtase_N"/>
</dbReference>
<dbReference type="CDD" id="cd07034">
    <property type="entry name" value="TPP_PYR_PFOR_IOR-alpha_like"/>
    <property type="match status" value="1"/>
</dbReference>
<name>A0ABQ0MJ89_9BACT</name>
<feature type="domain" description="Pyruvate flavodoxin/ferredoxin oxidoreductase pyrimidine binding" evidence="2">
    <location>
        <begin position="30"/>
        <end position="198"/>
    </location>
</feature>
<comment type="caution">
    <text evidence="4">The sequence shown here is derived from an EMBL/GenBank/DDBJ whole genome shotgun (WGS) entry which is preliminary data.</text>
</comment>
<dbReference type="SUPFAM" id="SSF52922">
    <property type="entry name" value="TK C-terminal domain-like"/>
    <property type="match status" value="1"/>
</dbReference>
<dbReference type="Pfam" id="PF17147">
    <property type="entry name" value="PFOR_II"/>
    <property type="match status" value="1"/>
</dbReference>
<evidence type="ECO:0000313" key="5">
    <source>
        <dbReference type="Proteomes" id="UP000194153"/>
    </source>
</evidence>
<evidence type="ECO:0000259" key="2">
    <source>
        <dbReference type="Pfam" id="PF01855"/>
    </source>
</evidence>
<keyword evidence="1" id="KW-0560">Oxidoreductase</keyword>